<dbReference type="GO" id="GO:0016020">
    <property type="term" value="C:membrane"/>
    <property type="evidence" value="ECO:0007669"/>
    <property type="project" value="UniProtKB-SubCell"/>
</dbReference>
<comment type="subcellular location">
    <subcellularLocation>
        <location evidence="1">Membrane</location>
        <topology evidence="1">Single-pass type I membrane protein</topology>
    </subcellularLocation>
</comment>
<protein>
    <recommendedName>
        <fullName evidence="9">Receptor ligand binding region domain-containing protein</fullName>
    </recommendedName>
</protein>
<proteinExistence type="predicted"/>
<dbReference type="InterPro" id="IPR028082">
    <property type="entry name" value="Peripla_BP_I"/>
</dbReference>
<evidence type="ECO:0000256" key="7">
    <source>
        <dbReference type="ARBA" id="ARBA00023180"/>
    </source>
</evidence>
<name>A0AAV7QMM4_PLEWA</name>
<dbReference type="Pfam" id="PF01094">
    <property type="entry name" value="ANF_receptor"/>
    <property type="match status" value="1"/>
</dbReference>
<dbReference type="SUPFAM" id="SSF53822">
    <property type="entry name" value="Periplasmic binding protein-like I"/>
    <property type="match status" value="1"/>
</dbReference>
<organism evidence="10 11">
    <name type="scientific">Pleurodeles waltl</name>
    <name type="common">Iberian ribbed newt</name>
    <dbReference type="NCBI Taxonomy" id="8319"/>
    <lineage>
        <taxon>Eukaryota</taxon>
        <taxon>Metazoa</taxon>
        <taxon>Chordata</taxon>
        <taxon>Craniata</taxon>
        <taxon>Vertebrata</taxon>
        <taxon>Euteleostomi</taxon>
        <taxon>Amphibia</taxon>
        <taxon>Batrachia</taxon>
        <taxon>Caudata</taxon>
        <taxon>Salamandroidea</taxon>
        <taxon>Salamandridae</taxon>
        <taxon>Pleurodelinae</taxon>
        <taxon>Pleurodeles</taxon>
    </lineage>
</organism>
<dbReference type="Gene3D" id="3.40.50.2300">
    <property type="match status" value="3"/>
</dbReference>
<reference evidence="10" key="1">
    <citation type="journal article" date="2022" name="bioRxiv">
        <title>Sequencing and chromosome-scale assembly of the giantPleurodeles waltlgenome.</title>
        <authorList>
            <person name="Brown T."/>
            <person name="Elewa A."/>
            <person name="Iarovenko S."/>
            <person name="Subramanian E."/>
            <person name="Araus A.J."/>
            <person name="Petzold A."/>
            <person name="Susuki M."/>
            <person name="Suzuki K.-i.T."/>
            <person name="Hayashi T."/>
            <person name="Toyoda A."/>
            <person name="Oliveira C."/>
            <person name="Osipova E."/>
            <person name="Leigh N.D."/>
            <person name="Simon A."/>
            <person name="Yun M.H."/>
        </authorList>
    </citation>
    <scope>NUCLEOTIDE SEQUENCE</scope>
    <source>
        <strain evidence="10">20211129_DDA</strain>
        <tissue evidence="10">Liver</tissue>
    </source>
</reference>
<dbReference type="PRINTS" id="PR00255">
    <property type="entry name" value="NATPEPTIDER"/>
</dbReference>
<evidence type="ECO:0000313" key="11">
    <source>
        <dbReference type="Proteomes" id="UP001066276"/>
    </source>
</evidence>
<dbReference type="Proteomes" id="UP001066276">
    <property type="component" value="Chromosome 6"/>
</dbReference>
<evidence type="ECO:0000256" key="5">
    <source>
        <dbReference type="ARBA" id="ARBA00023136"/>
    </source>
</evidence>
<evidence type="ECO:0000256" key="3">
    <source>
        <dbReference type="ARBA" id="ARBA00022729"/>
    </source>
</evidence>
<keyword evidence="11" id="KW-1185">Reference proteome</keyword>
<evidence type="ECO:0000256" key="6">
    <source>
        <dbReference type="ARBA" id="ARBA00023170"/>
    </source>
</evidence>
<feature type="transmembrane region" description="Helical" evidence="8">
    <location>
        <begin position="338"/>
        <end position="361"/>
    </location>
</feature>
<evidence type="ECO:0000259" key="9">
    <source>
        <dbReference type="Pfam" id="PF01094"/>
    </source>
</evidence>
<dbReference type="InterPro" id="IPR001170">
    <property type="entry name" value="ANPR/GUC"/>
</dbReference>
<dbReference type="PANTHER" id="PTHR44755">
    <property type="entry name" value="NATRIURETIC PEPTIDE RECEPTOR 3-RELATED"/>
    <property type="match status" value="1"/>
</dbReference>
<keyword evidence="4 8" id="KW-1133">Transmembrane helix</keyword>
<evidence type="ECO:0000256" key="8">
    <source>
        <dbReference type="SAM" id="Phobius"/>
    </source>
</evidence>
<gene>
    <name evidence="10" type="ORF">NDU88_006733</name>
</gene>
<evidence type="ECO:0000313" key="10">
    <source>
        <dbReference type="EMBL" id="KAJ1140380.1"/>
    </source>
</evidence>
<dbReference type="GO" id="GO:0038023">
    <property type="term" value="F:signaling receptor activity"/>
    <property type="evidence" value="ECO:0007669"/>
    <property type="project" value="TreeGrafter"/>
</dbReference>
<evidence type="ECO:0000256" key="1">
    <source>
        <dbReference type="ARBA" id="ARBA00004479"/>
    </source>
</evidence>
<dbReference type="EMBL" id="JANPWB010000010">
    <property type="protein sequence ID" value="KAJ1140380.1"/>
    <property type="molecule type" value="Genomic_DNA"/>
</dbReference>
<evidence type="ECO:0000256" key="2">
    <source>
        <dbReference type="ARBA" id="ARBA00022692"/>
    </source>
</evidence>
<dbReference type="GO" id="GO:0017046">
    <property type="term" value="F:peptide hormone binding"/>
    <property type="evidence" value="ECO:0007669"/>
    <property type="project" value="TreeGrafter"/>
</dbReference>
<evidence type="ECO:0000256" key="4">
    <source>
        <dbReference type="ARBA" id="ARBA00022989"/>
    </source>
</evidence>
<keyword evidence="2 8" id="KW-0812">Transmembrane</keyword>
<dbReference type="PANTHER" id="PTHR44755:SF8">
    <property type="entry name" value="RECEPTOR LIGAND BINDING REGION DOMAIN-CONTAINING PROTEIN"/>
    <property type="match status" value="1"/>
</dbReference>
<keyword evidence="5 8" id="KW-0472">Membrane</keyword>
<comment type="caution">
    <text evidence="10">The sequence shown here is derived from an EMBL/GenBank/DDBJ whole genome shotgun (WGS) entry which is preliminary data.</text>
</comment>
<feature type="domain" description="Receptor ligand binding region" evidence="9">
    <location>
        <begin position="1"/>
        <end position="279"/>
    </location>
</feature>
<keyword evidence="7" id="KW-0325">Glycoprotein</keyword>
<dbReference type="AlphaFoldDB" id="A0AAV7QMM4"/>
<accession>A0AAV7QMM4</accession>
<sequence>MFGFVSQTPKLDNTLVYDTYIKMVSPLKRVGEVLEKTLQYFGWRYVALFGGAAEGSTWDKIDELWTTVENQLKANFTITTKLKYEMKDPDALRDNLKHVSLNARIIILICSSGDAKSVLLEAERQGLTNGNYVFFIVQQFEVSSYVDTFWKDTLRSGSNNRSQAYEFVFMIAVTTNGGYTQYDFIKQVFEKLKGHPFYSTITSEDQVSPYSAYLHDAVILYALSIKQLLRVGKYIKDGKALVNQLRGYNKTRFYGITGLVSIDEFGERYMDYSVYDLQPSGNTSGFIPVLQYDSYRRILSPTREFAYIRWPDGTPTKDRPNCGFHGELCLTSTSSISVVALIVTLLATFLVAVAFVTLLMFQKGKLQRKVDNETWWRINYNNIVIMKDNKVMLL</sequence>
<keyword evidence="6" id="KW-0675">Receptor</keyword>
<keyword evidence="3" id="KW-0732">Signal</keyword>
<dbReference type="InterPro" id="IPR001828">
    <property type="entry name" value="ANF_lig-bd_rcpt"/>
</dbReference>
<dbReference type="GO" id="GO:0007165">
    <property type="term" value="P:signal transduction"/>
    <property type="evidence" value="ECO:0007669"/>
    <property type="project" value="TreeGrafter"/>
</dbReference>
<dbReference type="InterPro" id="IPR052612">
    <property type="entry name" value="ANP_Clearance_Receptor"/>
</dbReference>